<evidence type="ECO:0000313" key="2">
    <source>
        <dbReference type="Proteomes" id="UP000675880"/>
    </source>
</evidence>
<name>A0ABM8QV54_9BACT</name>
<accession>A0ABM8QV54</accession>
<dbReference type="EMBL" id="CAJNBJ010000001">
    <property type="protein sequence ID" value="CAE6717028.1"/>
    <property type="molecule type" value="Genomic_DNA"/>
</dbReference>
<proteinExistence type="predicted"/>
<protein>
    <submittedName>
        <fullName evidence="1">Uncharacterized protein</fullName>
    </submittedName>
</protein>
<reference evidence="1 2" key="1">
    <citation type="submission" date="2021-02" db="EMBL/GenBank/DDBJ databases">
        <authorList>
            <person name="Han P."/>
        </authorList>
    </citation>
    <scope>NUCLEOTIDE SEQUENCE [LARGE SCALE GENOMIC DNA]</scope>
    <source>
        <strain evidence="1">Candidatus Nitrospira sp. ZN2</strain>
    </source>
</reference>
<evidence type="ECO:0000313" key="1">
    <source>
        <dbReference type="EMBL" id="CAE6717028.1"/>
    </source>
</evidence>
<gene>
    <name evidence="1" type="ORF">NSPZN2_11501</name>
</gene>
<comment type="caution">
    <text evidence="1">The sequence shown here is derived from an EMBL/GenBank/DDBJ whole genome shotgun (WGS) entry which is preliminary data.</text>
</comment>
<keyword evidence="2" id="KW-1185">Reference proteome</keyword>
<sequence>MIFGFSGRLNQFVDDMGRGGLIRIAHPEVDNILTPLTRLKFQGLYLGKYVRRKSFDAVKSVADRHVVVRLLQAGPLLNWFDRHASERGVF</sequence>
<organism evidence="1 2">
    <name type="scientific">Nitrospira defluvii</name>
    <dbReference type="NCBI Taxonomy" id="330214"/>
    <lineage>
        <taxon>Bacteria</taxon>
        <taxon>Pseudomonadati</taxon>
        <taxon>Nitrospirota</taxon>
        <taxon>Nitrospiria</taxon>
        <taxon>Nitrospirales</taxon>
        <taxon>Nitrospiraceae</taxon>
        <taxon>Nitrospira</taxon>
    </lineage>
</organism>
<dbReference type="Proteomes" id="UP000675880">
    <property type="component" value="Unassembled WGS sequence"/>
</dbReference>